<keyword evidence="1 6" id="KW-0963">Cytoplasm</keyword>
<reference evidence="7" key="1">
    <citation type="journal article" date="2020" name="mSystems">
        <title>Genome- and Community-Level Interaction Insights into Carbon Utilization and Element Cycling Functions of Hydrothermarchaeota in Hydrothermal Sediment.</title>
        <authorList>
            <person name="Zhou Z."/>
            <person name="Liu Y."/>
            <person name="Xu W."/>
            <person name="Pan J."/>
            <person name="Luo Z.H."/>
            <person name="Li M."/>
        </authorList>
    </citation>
    <scope>NUCLEOTIDE SEQUENCE [LARGE SCALE GENOMIC DNA]</scope>
    <source>
        <strain evidence="7">SpSt-488</strain>
    </source>
</reference>
<dbReference type="PANTHER" id="PTHR31760">
    <property type="entry name" value="S-ADENOSYL-L-METHIONINE-DEPENDENT METHYLTRANSFERASES SUPERFAMILY PROTEIN"/>
    <property type="match status" value="1"/>
</dbReference>
<dbReference type="InterPro" id="IPR003682">
    <property type="entry name" value="rRNA_ssu_MeTfrase_G"/>
</dbReference>
<dbReference type="AlphaFoldDB" id="A0A7C4GGK8"/>
<accession>A0A7C4GGK8</accession>
<organism evidence="7">
    <name type="scientific">candidate division WOR-3 bacterium</name>
    <dbReference type="NCBI Taxonomy" id="2052148"/>
    <lineage>
        <taxon>Bacteria</taxon>
        <taxon>Bacteria division WOR-3</taxon>
    </lineage>
</organism>
<dbReference type="InterPro" id="IPR029063">
    <property type="entry name" value="SAM-dependent_MTases_sf"/>
</dbReference>
<dbReference type="CDD" id="cd02440">
    <property type="entry name" value="AdoMet_MTases"/>
    <property type="match status" value="1"/>
</dbReference>
<feature type="binding site" evidence="6">
    <location>
        <position position="82"/>
    </location>
    <ligand>
        <name>S-adenosyl-L-methionine</name>
        <dbReference type="ChEBI" id="CHEBI:59789"/>
    </ligand>
</feature>
<dbReference type="GO" id="GO:0070043">
    <property type="term" value="F:rRNA (guanine-N7-)-methyltransferase activity"/>
    <property type="evidence" value="ECO:0007669"/>
    <property type="project" value="UniProtKB-UniRule"/>
</dbReference>
<comment type="similarity">
    <text evidence="6">Belongs to the methyltransferase superfamily. RNA methyltransferase RsmG family.</text>
</comment>
<evidence type="ECO:0000256" key="5">
    <source>
        <dbReference type="ARBA" id="ARBA00022691"/>
    </source>
</evidence>
<evidence type="ECO:0000256" key="2">
    <source>
        <dbReference type="ARBA" id="ARBA00022552"/>
    </source>
</evidence>
<dbReference type="Gene3D" id="3.40.50.150">
    <property type="entry name" value="Vaccinia Virus protein VP39"/>
    <property type="match status" value="1"/>
</dbReference>
<dbReference type="PIRSF" id="PIRSF003078">
    <property type="entry name" value="GidB"/>
    <property type="match status" value="1"/>
</dbReference>
<dbReference type="NCBIfam" id="TIGR00138">
    <property type="entry name" value="rsmG_gidB"/>
    <property type="match status" value="1"/>
</dbReference>
<evidence type="ECO:0000256" key="6">
    <source>
        <dbReference type="HAMAP-Rule" id="MF_00074"/>
    </source>
</evidence>
<dbReference type="EMBL" id="DSUT01000097">
    <property type="protein sequence ID" value="HGK28260.1"/>
    <property type="molecule type" value="Genomic_DNA"/>
</dbReference>
<evidence type="ECO:0000256" key="4">
    <source>
        <dbReference type="ARBA" id="ARBA00022679"/>
    </source>
</evidence>
<dbReference type="HAMAP" id="MF_00074">
    <property type="entry name" value="16SrRNA_methyltr_G"/>
    <property type="match status" value="1"/>
</dbReference>
<comment type="function">
    <text evidence="6">Specifically methylates the N7 position of a guanine in 16S rRNA.</text>
</comment>
<name>A0A7C4GGK8_UNCW3</name>
<feature type="binding site" evidence="6">
    <location>
        <begin position="128"/>
        <end position="129"/>
    </location>
    <ligand>
        <name>S-adenosyl-L-methionine</name>
        <dbReference type="ChEBI" id="CHEBI:59789"/>
    </ligand>
</feature>
<evidence type="ECO:0000256" key="1">
    <source>
        <dbReference type="ARBA" id="ARBA00022490"/>
    </source>
</evidence>
<comment type="subcellular location">
    <subcellularLocation>
        <location evidence="6">Cytoplasm</location>
    </subcellularLocation>
</comment>
<keyword evidence="4 6" id="KW-0808">Transferase</keyword>
<keyword evidence="2 6" id="KW-0698">rRNA processing</keyword>
<dbReference type="GO" id="GO:0005829">
    <property type="term" value="C:cytosol"/>
    <property type="evidence" value="ECO:0007669"/>
    <property type="project" value="TreeGrafter"/>
</dbReference>
<dbReference type="Pfam" id="PF02527">
    <property type="entry name" value="GidB"/>
    <property type="match status" value="1"/>
</dbReference>
<keyword evidence="3 6" id="KW-0489">Methyltransferase</keyword>
<feature type="binding site" evidence="6">
    <location>
        <position position="142"/>
    </location>
    <ligand>
        <name>S-adenosyl-L-methionine</name>
        <dbReference type="ChEBI" id="CHEBI:59789"/>
    </ligand>
</feature>
<protein>
    <recommendedName>
        <fullName evidence="6">Ribosomal RNA small subunit methyltransferase G</fullName>
        <ecNumber evidence="6">2.1.1.-</ecNumber>
    </recommendedName>
    <alternativeName>
        <fullName evidence="6">16S rRNA 7-methylguanosine methyltransferase</fullName>
        <shortName evidence="6">16S rRNA m7G methyltransferase</shortName>
    </alternativeName>
</protein>
<comment type="caution">
    <text evidence="7">The sequence shown here is derived from an EMBL/GenBank/DDBJ whole genome shotgun (WGS) entry which is preliminary data.</text>
</comment>
<feature type="binding site" evidence="6">
    <location>
        <position position="77"/>
    </location>
    <ligand>
        <name>S-adenosyl-L-methionine</name>
        <dbReference type="ChEBI" id="CHEBI:59789"/>
    </ligand>
</feature>
<sequence>MTPEFPAFAAACSQLNLALTEEGFLLLRRYADLLLDWNQRINLVSRKDTDRILSYHVVDSLAAAQLVPAGAHCSDIGTGAGLPGIPLAIVRPDIRMTLVESIKKKCLFLNHCRNELHLGSVEVVCDRAESLPPLDCDTVLSRLTGPLRRTLSHLARHTRPGGTIVLYKNPDAAEELPGSLLQKLDLTITRTLDLVLPLTPIPRRFLVLLHG</sequence>
<comment type="caution">
    <text evidence="6">Lacks conserved residue(s) required for the propagation of feature annotation.</text>
</comment>
<evidence type="ECO:0000256" key="3">
    <source>
        <dbReference type="ARBA" id="ARBA00022603"/>
    </source>
</evidence>
<gene>
    <name evidence="6 7" type="primary">rsmG</name>
    <name evidence="7" type="ORF">ENS41_04820</name>
</gene>
<evidence type="ECO:0000313" key="7">
    <source>
        <dbReference type="EMBL" id="HGK28260.1"/>
    </source>
</evidence>
<dbReference type="EC" id="2.1.1.-" evidence="6"/>
<proteinExistence type="inferred from homology"/>
<dbReference type="PANTHER" id="PTHR31760:SF0">
    <property type="entry name" value="S-ADENOSYL-L-METHIONINE-DEPENDENT METHYLTRANSFERASES SUPERFAMILY PROTEIN"/>
    <property type="match status" value="1"/>
</dbReference>
<keyword evidence="5 6" id="KW-0949">S-adenosyl-L-methionine</keyword>
<dbReference type="SUPFAM" id="SSF53335">
    <property type="entry name" value="S-adenosyl-L-methionine-dependent methyltransferases"/>
    <property type="match status" value="1"/>
</dbReference>